<dbReference type="EMBL" id="SLXQ01000002">
    <property type="protein sequence ID" value="TCP54960.1"/>
    <property type="molecule type" value="Genomic_DNA"/>
</dbReference>
<dbReference type="GO" id="GO:0016787">
    <property type="term" value="F:hydrolase activity"/>
    <property type="evidence" value="ECO:0007669"/>
    <property type="project" value="UniProtKB-KW"/>
</dbReference>
<evidence type="ECO:0000256" key="3">
    <source>
        <dbReference type="SAM" id="SignalP"/>
    </source>
</evidence>
<feature type="chain" id="PRO_5020703624" evidence="3">
    <location>
        <begin position="25"/>
        <end position="480"/>
    </location>
</feature>
<dbReference type="PANTHER" id="PTHR43248:SF30">
    <property type="entry name" value="AB HYDROLASE-1 DOMAIN-CONTAINING PROTEIN"/>
    <property type="match status" value="1"/>
</dbReference>
<evidence type="ECO:0000259" key="4">
    <source>
        <dbReference type="Pfam" id="PF00561"/>
    </source>
</evidence>
<dbReference type="InterPro" id="IPR051601">
    <property type="entry name" value="Serine_prot/Carboxylest_S33"/>
</dbReference>
<sequence>MLRKRAAALVVLVVAGLITGAAPAGGNQPAEPEWRACPGAPEGHPVQCATVDVPRNWETGEGKVGLQVSRLSAADPDKRIGVLMFNPGGPGTGAAGYLASPQIAEQYFGQEILERFDVVGVDPRGVAGSEAIDCAKPAYDPAINRFPADAAEVTALTEANAEFAESCVERSGELVANLDTESVARDLDAVREALGEQQISFLGISYGSMLGRSYAELFPYRLRALALDAVVDRALPASQLALDGARAVQDGIEHFARWCADNDSCELDARASIDEVQTLAERGELPAGDRKLTIRDVQLGVNGFLQSPTAYPDFTKALKAARDGDGTALSEMGMHTDPAAYRMYRSIICQDVNASNLAGGLPALGHAAQRVGPTLRGFSEFWDIASGCVGWPQEASWQPTPWQRAGELPPTLLVSGAHDVATPRSWAEQVDRQLPNSALVRWDGAGHAGWQLHSECATEATVDYLITRELPDEETTCTTV</sequence>
<dbReference type="AlphaFoldDB" id="A0A4R2QXN5"/>
<comment type="caution">
    <text evidence="5">The sequence shown here is derived from an EMBL/GenBank/DDBJ whole genome shotgun (WGS) entry which is preliminary data.</text>
</comment>
<evidence type="ECO:0000256" key="1">
    <source>
        <dbReference type="ARBA" id="ARBA00010088"/>
    </source>
</evidence>
<accession>A0A4R2QXN5</accession>
<evidence type="ECO:0000313" key="5">
    <source>
        <dbReference type="EMBL" id="TCP54960.1"/>
    </source>
</evidence>
<evidence type="ECO:0000313" key="6">
    <source>
        <dbReference type="Proteomes" id="UP000294911"/>
    </source>
</evidence>
<gene>
    <name evidence="5" type="ORF">EV191_102171</name>
</gene>
<keyword evidence="2 5" id="KW-0378">Hydrolase</keyword>
<keyword evidence="3" id="KW-0732">Signal</keyword>
<name>A0A4R2QXN5_9PSEU</name>
<proteinExistence type="inferred from homology"/>
<organism evidence="5 6">
    <name type="scientific">Tamaricihabitans halophyticus</name>
    <dbReference type="NCBI Taxonomy" id="1262583"/>
    <lineage>
        <taxon>Bacteria</taxon>
        <taxon>Bacillati</taxon>
        <taxon>Actinomycetota</taxon>
        <taxon>Actinomycetes</taxon>
        <taxon>Pseudonocardiales</taxon>
        <taxon>Pseudonocardiaceae</taxon>
        <taxon>Tamaricihabitans</taxon>
    </lineage>
</organism>
<feature type="domain" description="AB hydrolase-1" evidence="4">
    <location>
        <begin position="82"/>
        <end position="448"/>
    </location>
</feature>
<dbReference type="InterPro" id="IPR000073">
    <property type="entry name" value="AB_hydrolase_1"/>
</dbReference>
<dbReference type="PANTHER" id="PTHR43248">
    <property type="entry name" value="2-SUCCINYL-6-HYDROXY-2,4-CYCLOHEXADIENE-1-CARBOXYLATE SYNTHASE"/>
    <property type="match status" value="1"/>
</dbReference>
<dbReference type="RefSeq" id="WP_243658866.1">
    <property type="nucleotide sequence ID" value="NZ_SLXQ01000002.1"/>
</dbReference>
<dbReference type="SUPFAM" id="SSF53474">
    <property type="entry name" value="alpha/beta-Hydrolases"/>
    <property type="match status" value="1"/>
</dbReference>
<evidence type="ECO:0000256" key="2">
    <source>
        <dbReference type="ARBA" id="ARBA00022801"/>
    </source>
</evidence>
<comment type="similarity">
    <text evidence="1">Belongs to the peptidase S33 family.</text>
</comment>
<protein>
    <submittedName>
        <fullName evidence="5">Alpha/beta hydrolase family protein</fullName>
    </submittedName>
</protein>
<dbReference type="Gene3D" id="3.40.50.1820">
    <property type="entry name" value="alpha/beta hydrolase"/>
    <property type="match status" value="1"/>
</dbReference>
<dbReference type="Proteomes" id="UP000294911">
    <property type="component" value="Unassembled WGS sequence"/>
</dbReference>
<dbReference type="InterPro" id="IPR029058">
    <property type="entry name" value="AB_hydrolase_fold"/>
</dbReference>
<keyword evidence="6" id="KW-1185">Reference proteome</keyword>
<reference evidence="5 6" key="1">
    <citation type="submission" date="2019-03" db="EMBL/GenBank/DDBJ databases">
        <title>Genomic Encyclopedia of Type Strains, Phase IV (KMG-IV): sequencing the most valuable type-strain genomes for metagenomic binning, comparative biology and taxonomic classification.</title>
        <authorList>
            <person name="Goeker M."/>
        </authorList>
    </citation>
    <scope>NUCLEOTIDE SEQUENCE [LARGE SCALE GENOMIC DNA]</scope>
    <source>
        <strain evidence="5 6">DSM 45765</strain>
    </source>
</reference>
<dbReference type="Pfam" id="PF00561">
    <property type="entry name" value="Abhydrolase_1"/>
    <property type="match status" value="1"/>
</dbReference>
<feature type="signal peptide" evidence="3">
    <location>
        <begin position="1"/>
        <end position="24"/>
    </location>
</feature>